<evidence type="ECO:0000256" key="3">
    <source>
        <dbReference type="ARBA" id="ARBA00022475"/>
    </source>
</evidence>
<comment type="similarity">
    <text evidence="2">Belongs to the chromate ion transporter (CHR) (TC 2.A.51) family.</text>
</comment>
<dbReference type="AlphaFoldDB" id="A0A8H4JWG6"/>
<feature type="transmembrane region" description="Helical" evidence="7">
    <location>
        <begin position="124"/>
        <end position="147"/>
    </location>
</feature>
<evidence type="ECO:0000256" key="1">
    <source>
        <dbReference type="ARBA" id="ARBA00004651"/>
    </source>
</evidence>
<evidence type="ECO:0008006" key="10">
    <source>
        <dbReference type="Google" id="ProtNLM"/>
    </source>
</evidence>
<dbReference type="PANTHER" id="PTHR33567:SF3">
    <property type="entry name" value="CHROMATE ION TRANSPORTER (EUROFUNG)"/>
    <property type="match status" value="1"/>
</dbReference>
<comment type="caution">
    <text evidence="8">The sequence shown here is derived from an EMBL/GenBank/DDBJ whole genome shotgun (WGS) entry which is preliminary data.</text>
</comment>
<sequence length="484" mass="52652">MVVGGWENTMRRAADRGLQTLKVNWHLGFTSFGGPPVHFKIKQFHDKFVNKLAWIDEQIYQELFSVAQALSGPGSTKMLYCINLIHGGVFDAILAFLIWSLPGAFGMFALSVGVSDIDDTLPRAVYALLSGLNAATVGIIAQAAVELSEKSITDQPTRLVLSITAATGILYNALWYFPALIAAGGCCTIVYDYRWLHPPVRAVKAAFFRMRRGRSIENESIQGAESGTDRNVNDSNIALREQEASESREDEPRVVPQEYRLNFSWKTGTAIIAAFLVSFVVIVAIRTLPKVPLLYKLFANLYLAGTIIFGGGPVVIPLLREYIVAEGWVTPRDFLIGLAIVQAFPGPNFNFAVFLGGLTAANNGYPAIAGAMLAYLGMFVPGMVLVHGTMGVWGVLRSRRWVKSAMRGVNAGAVGLIYTAVYRIWQVGYIDQGFQSGKSLADDPWWVVVTATAFVGGRFFGVPPPLAIVIGASMGLLRYGIVTA</sequence>
<keyword evidence="9" id="KW-1185">Reference proteome</keyword>
<evidence type="ECO:0000256" key="2">
    <source>
        <dbReference type="ARBA" id="ARBA00005262"/>
    </source>
</evidence>
<feature type="transmembrane region" description="Helical" evidence="7">
    <location>
        <begin position="297"/>
        <end position="319"/>
    </location>
</feature>
<evidence type="ECO:0000256" key="7">
    <source>
        <dbReference type="SAM" id="Phobius"/>
    </source>
</evidence>
<organism evidence="8 9">
    <name type="scientific">Fusarium austroafricanum</name>
    <dbReference type="NCBI Taxonomy" id="2364996"/>
    <lineage>
        <taxon>Eukaryota</taxon>
        <taxon>Fungi</taxon>
        <taxon>Dikarya</taxon>
        <taxon>Ascomycota</taxon>
        <taxon>Pezizomycotina</taxon>
        <taxon>Sordariomycetes</taxon>
        <taxon>Hypocreomycetidae</taxon>
        <taxon>Hypocreales</taxon>
        <taxon>Nectriaceae</taxon>
        <taxon>Fusarium</taxon>
        <taxon>Fusarium concolor species complex</taxon>
    </lineage>
</organism>
<evidence type="ECO:0000256" key="4">
    <source>
        <dbReference type="ARBA" id="ARBA00022692"/>
    </source>
</evidence>
<feature type="transmembrane region" description="Helical" evidence="7">
    <location>
        <begin position="372"/>
        <end position="396"/>
    </location>
</feature>
<evidence type="ECO:0000313" key="8">
    <source>
        <dbReference type="EMBL" id="KAF4439331.1"/>
    </source>
</evidence>
<accession>A0A8H4JWG6</accession>
<protein>
    <recommendedName>
        <fullName evidence="10">Chromate transporter</fullName>
    </recommendedName>
</protein>
<dbReference type="Pfam" id="PF02417">
    <property type="entry name" value="Chromate_transp"/>
    <property type="match status" value="2"/>
</dbReference>
<feature type="transmembrane region" description="Helical" evidence="7">
    <location>
        <begin position="88"/>
        <end position="112"/>
    </location>
</feature>
<dbReference type="InterPro" id="IPR003370">
    <property type="entry name" value="Chromate_transpt"/>
</dbReference>
<dbReference type="GO" id="GO:0005886">
    <property type="term" value="C:plasma membrane"/>
    <property type="evidence" value="ECO:0007669"/>
    <property type="project" value="UniProtKB-SubCell"/>
</dbReference>
<gene>
    <name evidence="8" type="ORF">F53441_12610</name>
</gene>
<dbReference type="GO" id="GO:0015109">
    <property type="term" value="F:chromate transmembrane transporter activity"/>
    <property type="evidence" value="ECO:0007669"/>
    <property type="project" value="InterPro"/>
</dbReference>
<feature type="transmembrane region" description="Helical" evidence="7">
    <location>
        <begin position="263"/>
        <end position="285"/>
    </location>
</feature>
<name>A0A8H4JWG6_9HYPO</name>
<evidence type="ECO:0000256" key="5">
    <source>
        <dbReference type="ARBA" id="ARBA00022989"/>
    </source>
</evidence>
<proteinExistence type="inferred from homology"/>
<reference evidence="8" key="1">
    <citation type="submission" date="2020-01" db="EMBL/GenBank/DDBJ databases">
        <title>Identification and distribution of gene clusters putatively required for synthesis of sphingolipid metabolism inhibitors in phylogenetically diverse species of the filamentous fungus Fusarium.</title>
        <authorList>
            <person name="Kim H.-S."/>
            <person name="Busman M."/>
            <person name="Brown D.W."/>
            <person name="Divon H."/>
            <person name="Uhlig S."/>
            <person name="Proctor R.H."/>
        </authorList>
    </citation>
    <scope>NUCLEOTIDE SEQUENCE</scope>
    <source>
        <strain evidence="8">NRRL 53441</strain>
    </source>
</reference>
<comment type="subcellular location">
    <subcellularLocation>
        <location evidence="1">Cell membrane</location>
        <topology evidence="1">Multi-pass membrane protein</topology>
    </subcellularLocation>
</comment>
<feature type="transmembrane region" description="Helical" evidence="7">
    <location>
        <begin position="408"/>
        <end position="425"/>
    </location>
</feature>
<dbReference type="OrthoDB" id="2160638at2759"/>
<dbReference type="Proteomes" id="UP000605986">
    <property type="component" value="Unassembled WGS sequence"/>
</dbReference>
<feature type="transmembrane region" description="Helical" evidence="7">
    <location>
        <begin position="159"/>
        <end position="191"/>
    </location>
</feature>
<dbReference type="InterPro" id="IPR014047">
    <property type="entry name" value="Chr_Tranpt_l_chain"/>
</dbReference>
<dbReference type="EMBL" id="JAADJG010000692">
    <property type="protein sequence ID" value="KAF4439331.1"/>
    <property type="molecule type" value="Genomic_DNA"/>
</dbReference>
<dbReference type="PIRSF" id="PIRSF004810">
    <property type="entry name" value="ChrA"/>
    <property type="match status" value="1"/>
</dbReference>
<evidence type="ECO:0000256" key="6">
    <source>
        <dbReference type="ARBA" id="ARBA00023136"/>
    </source>
</evidence>
<keyword evidence="3" id="KW-1003">Cell membrane</keyword>
<keyword evidence="6 7" id="KW-0472">Membrane</keyword>
<dbReference type="PANTHER" id="PTHR33567">
    <property type="entry name" value="CHROMATE ION TRANSPORTER (EUROFUNG)"/>
    <property type="match status" value="1"/>
</dbReference>
<keyword evidence="4 7" id="KW-0812">Transmembrane</keyword>
<keyword evidence="5 7" id="KW-1133">Transmembrane helix</keyword>
<evidence type="ECO:0000313" key="9">
    <source>
        <dbReference type="Proteomes" id="UP000605986"/>
    </source>
</evidence>